<evidence type="ECO:0000313" key="3">
    <source>
        <dbReference type="Proteomes" id="UP000019434"/>
    </source>
</evidence>
<organism evidence="2 3">
    <name type="scientific">Thermococcus nautili</name>
    <dbReference type="NCBI Taxonomy" id="195522"/>
    <lineage>
        <taxon>Archaea</taxon>
        <taxon>Methanobacteriati</taxon>
        <taxon>Methanobacteriota</taxon>
        <taxon>Thermococci</taxon>
        <taxon>Thermococcales</taxon>
        <taxon>Thermococcaceae</taxon>
        <taxon>Thermococcus</taxon>
    </lineage>
</organism>
<proteinExistence type="predicted"/>
<feature type="compositionally biased region" description="Polar residues" evidence="1">
    <location>
        <begin position="66"/>
        <end position="75"/>
    </location>
</feature>
<protein>
    <submittedName>
        <fullName evidence="2">Uncharacterized protein</fullName>
    </submittedName>
</protein>
<dbReference type="Proteomes" id="UP000019434">
    <property type="component" value="Chromosome"/>
</dbReference>
<evidence type="ECO:0000313" key="2">
    <source>
        <dbReference type="EMBL" id="AHL22652.1"/>
    </source>
</evidence>
<feature type="region of interest" description="Disordered" evidence="1">
    <location>
        <begin position="65"/>
        <end position="140"/>
    </location>
</feature>
<name>W8NU27_9EURY</name>
<dbReference type="AlphaFoldDB" id="W8NU27"/>
<feature type="compositionally biased region" description="Basic and acidic residues" evidence="1">
    <location>
        <begin position="131"/>
        <end position="140"/>
    </location>
</feature>
<reference evidence="2 3" key="1">
    <citation type="submission" date="2014-02" db="EMBL/GenBank/DDBJ databases">
        <title>Genome Sequence of an Hyperthermophilic Archaeon, Thermococcus nautili 30-1, producing viral vesicles.</title>
        <authorList>
            <person name="Oberto J."/>
            <person name="Gaudin M."/>
            <person name="Cossu M."/>
            <person name="Gorlas A."/>
            <person name="Slesarev A."/>
            <person name="Marguet E."/>
            <person name="Forterre P."/>
        </authorList>
    </citation>
    <scope>NUCLEOTIDE SEQUENCE [LARGE SCALE GENOMIC DNA]</scope>
    <source>
        <strain evidence="2 3">30-1</strain>
    </source>
</reference>
<accession>W8NU27</accession>
<evidence type="ECO:0000256" key="1">
    <source>
        <dbReference type="SAM" id="MobiDB-lite"/>
    </source>
</evidence>
<gene>
    <name evidence="2" type="ORF">BD01_1035</name>
</gene>
<dbReference type="KEGG" id="tnu:BD01_1035"/>
<dbReference type="HOGENOM" id="CLU_1830684_0_0_2"/>
<dbReference type="EMBL" id="CP007264">
    <property type="protein sequence ID" value="AHL22652.1"/>
    <property type="molecule type" value="Genomic_DNA"/>
</dbReference>
<sequence>MSSSTFGGAPTFMTPTLSSEGTLTIFIRVYIDIFLDKLSGRSFAHPLMKAGEKHLSLREAEKRSCTNKGQASGGFNTVIKPPKIGSTYHRRPPGAFKGRNTHKRSESNRNPPSKLALPKKARHLPPALVKEAFEKSFTKS</sequence>
<keyword evidence="3" id="KW-1185">Reference proteome</keyword>